<evidence type="ECO:0000313" key="1">
    <source>
        <dbReference type="EMBL" id="TKR88068.1"/>
    </source>
</evidence>
<reference evidence="1 2" key="2">
    <citation type="journal article" date="2019" name="G3 (Bethesda)">
        <title>Hybrid Assembly of the Genome of the Entomopathogenic Nematode Steinernema carpocapsae Identifies the X-Chromosome.</title>
        <authorList>
            <person name="Serra L."/>
            <person name="Macchietto M."/>
            <person name="Macias-Munoz A."/>
            <person name="McGill C.J."/>
            <person name="Rodriguez I.M."/>
            <person name="Rodriguez B."/>
            <person name="Murad R."/>
            <person name="Mortazavi A."/>
        </authorList>
    </citation>
    <scope>NUCLEOTIDE SEQUENCE [LARGE SCALE GENOMIC DNA]</scope>
    <source>
        <strain evidence="1 2">ALL</strain>
    </source>
</reference>
<gene>
    <name evidence="1" type="ORF">L596_012365</name>
</gene>
<sequence length="123" mass="14128">MDWHVLDSFGTPERCAGRACDASRRCHPRKIAGHRREEGKLDVPIGYPSLDRRKHRACHLDSSRTPQTHRKWNYTYNYAVFETIARFTGIRRDASEPATRSGERRLKCEFRSLSLVASVAPDG</sequence>
<organism evidence="1 2">
    <name type="scientific">Steinernema carpocapsae</name>
    <name type="common">Entomopathogenic nematode</name>
    <dbReference type="NCBI Taxonomy" id="34508"/>
    <lineage>
        <taxon>Eukaryota</taxon>
        <taxon>Metazoa</taxon>
        <taxon>Ecdysozoa</taxon>
        <taxon>Nematoda</taxon>
        <taxon>Chromadorea</taxon>
        <taxon>Rhabditida</taxon>
        <taxon>Tylenchina</taxon>
        <taxon>Panagrolaimomorpha</taxon>
        <taxon>Strongyloidoidea</taxon>
        <taxon>Steinernematidae</taxon>
        <taxon>Steinernema</taxon>
    </lineage>
</organism>
<reference evidence="1 2" key="1">
    <citation type="journal article" date="2015" name="Genome Biol.">
        <title>Comparative genomics of Steinernema reveals deeply conserved gene regulatory networks.</title>
        <authorList>
            <person name="Dillman A.R."/>
            <person name="Macchietto M."/>
            <person name="Porter C.F."/>
            <person name="Rogers A."/>
            <person name="Williams B."/>
            <person name="Antoshechkin I."/>
            <person name="Lee M.M."/>
            <person name="Goodwin Z."/>
            <person name="Lu X."/>
            <person name="Lewis E.E."/>
            <person name="Goodrich-Blair H."/>
            <person name="Stock S.P."/>
            <person name="Adams B.J."/>
            <person name="Sternberg P.W."/>
            <person name="Mortazavi A."/>
        </authorList>
    </citation>
    <scope>NUCLEOTIDE SEQUENCE [LARGE SCALE GENOMIC DNA]</scope>
    <source>
        <strain evidence="1 2">ALL</strain>
    </source>
</reference>
<dbReference type="EMBL" id="AZBU02000003">
    <property type="protein sequence ID" value="TKR88068.1"/>
    <property type="molecule type" value="Genomic_DNA"/>
</dbReference>
<dbReference type="Proteomes" id="UP000298663">
    <property type="component" value="Unassembled WGS sequence"/>
</dbReference>
<name>A0A4U5NWY6_STECR</name>
<proteinExistence type="predicted"/>
<comment type="caution">
    <text evidence="1">The sequence shown here is derived from an EMBL/GenBank/DDBJ whole genome shotgun (WGS) entry which is preliminary data.</text>
</comment>
<keyword evidence="2" id="KW-1185">Reference proteome</keyword>
<accession>A0A4U5NWY6</accession>
<dbReference type="AlphaFoldDB" id="A0A4U5NWY6"/>
<protein>
    <submittedName>
        <fullName evidence="1">Uncharacterized protein</fullName>
    </submittedName>
</protein>
<evidence type="ECO:0000313" key="2">
    <source>
        <dbReference type="Proteomes" id="UP000298663"/>
    </source>
</evidence>